<dbReference type="NCBIfam" id="TIGR01589">
    <property type="entry name" value="A_thal_3526"/>
    <property type="match status" value="1"/>
</dbReference>
<proteinExistence type="predicted"/>
<organism evidence="1 2">
    <name type="scientific">Musa troglodytarum</name>
    <name type="common">fe'i banana</name>
    <dbReference type="NCBI Taxonomy" id="320322"/>
    <lineage>
        <taxon>Eukaryota</taxon>
        <taxon>Viridiplantae</taxon>
        <taxon>Streptophyta</taxon>
        <taxon>Embryophyta</taxon>
        <taxon>Tracheophyta</taxon>
        <taxon>Spermatophyta</taxon>
        <taxon>Magnoliopsida</taxon>
        <taxon>Liliopsida</taxon>
        <taxon>Zingiberales</taxon>
        <taxon>Musaceae</taxon>
        <taxon>Musa</taxon>
    </lineage>
</organism>
<dbReference type="AlphaFoldDB" id="A0A9E7I1Y2"/>
<dbReference type="Pfam" id="PF09713">
    <property type="entry name" value="A_thal_3526"/>
    <property type="match status" value="1"/>
</dbReference>
<accession>A0A9E7I1Y2</accession>
<keyword evidence="2" id="KW-1185">Reference proteome</keyword>
<name>A0A9E7I1Y2_9LILI</name>
<dbReference type="PANTHER" id="PTHR31871">
    <property type="entry name" value="OS02G0137100 PROTEIN"/>
    <property type="match status" value="1"/>
</dbReference>
<dbReference type="InterPro" id="IPR006476">
    <property type="entry name" value="CHP01589_pln"/>
</dbReference>
<gene>
    <name evidence="1" type="ORF">MUK42_14528</name>
</gene>
<dbReference type="Proteomes" id="UP001055439">
    <property type="component" value="Chromosome 9"/>
</dbReference>
<protein>
    <submittedName>
        <fullName evidence="1">Plant-specific domain TIGR01589 family protein</fullName>
    </submittedName>
</protein>
<reference evidence="1" key="1">
    <citation type="submission" date="2022-05" db="EMBL/GenBank/DDBJ databases">
        <title>The Musa troglodytarum L. genome provides insights into the mechanism of non-climacteric behaviour and enrichment of carotenoids.</title>
        <authorList>
            <person name="Wang J."/>
        </authorList>
    </citation>
    <scope>NUCLEOTIDE SEQUENCE</scope>
    <source>
        <tissue evidence="1">Leaf</tissue>
    </source>
</reference>
<evidence type="ECO:0000313" key="2">
    <source>
        <dbReference type="Proteomes" id="UP001055439"/>
    </source>
</evidence>
<evidence type="ECO:0000313" key="1">
    <source>
        <dbReference type="EMBL" id="URE44410.1"/>
    </source>
</evidence>
<dbReference type="PANTHER" id="PTHR31871:SF1">
    <property type="entry name" value="HISTIDINE-TRNA LIGASE"/>
    <property type="match status" value="1"/>
</dbReference>
<dbReference type="OrthoDB" id="1620396at2759"/>
<dbReference type="EMBL" id="CP097511">
    <property type="protein sequence ID" value="URE44410.1"/>
    <property type="molecule type" value="Genomic_DNA"/>
</dbReference>
<sequence length="347" mass="38293">MSSGEVRKVSRQDIQLVAGYRMLWLGSIDRSSCAFWASDLIEVQNLIERCLQLYMDQKEVVETLSLQAKIEPSFTQLVWQKLEEENREFFEAYHVRLILKNQILVFNRLLEKQVELMQKACPTGISTISLPNGSNAPALHQAPSCYMSQQTSTSSRLDDMLCAGGFTSALVNGGPSGQGNYLGNDSAILAGSMNASTSMLSTPNTNMGRIPGMNGMIVKSEPNYPNNSEFPFGNDNSMLEAHQPIGDTSAGSFGSSELSGQPLQDNLLDIDTSSLGFGQIPRNFSFSDLADDFTHCSDILENYDRSPYLPHDSNNLSDSPAREFKEEDIRKLDTISEGVSYEEFGSD</sequence>